<dbReference type="PROSITE" id="PS00105">
    <property type="entry name" value="AA_TRANSFER_CLASS_1"/>
    <property type="match status" value="1"/>
</dbReference>
<dbReference type="AlphaFoldDB" id="A0A9Q7AN08"/>
<evidence type="ECO:0000256" key="5">
    <source>
        <dbReference type="ARBA" id="ARBA00022898"/>
    </source>
</evidence>
<dbReference type="InterPro" id="IPR004838">
    <property type="entry name" value="NHTrfase_class1_PyrdxlP-BS"/>
</dbReference>
<dbReference type="KEGG" id="aram:KAR29_11165"/>
<dbReference type="RefSeq" id="WP_274373070.1">
    <property type="nucleotide sequence ID" value="NZ_CP072943.1"/>
</dbReference>
<dbReference type="EC" id="2.6.1.-" evidence="6"/>
<dbReference type="Gene3D" id="3.40.640.10">
    <property type="entry name" value="Type I PLP-dependent aspartate aminotransferase-like (Major domain)"/>
    <property type="match status" value="1"/>
</dbReference>
<dbReference type="PANTHER" id="PTHR46383:SF1">
    <property type="entry name" value="ASPARTATE AMINOTRANSFERASE"/>
    <property type="match status" value="1"/>
</dbReference>
<dbReference type="InterPro" id="IPR015422">
    <property type="entry name" value="PyrdxlP-dep_Trfase_small"/>
</dbReference>
<evidence type="ECO:0000256" key="1">
    <source>
        <dbReference type="ARBA" id="ARBA00001933"/>
    </source>
</evidence>
<comment type="similarity">
    <text evidence="2 6">Belongs to the class-I pyridoxal-phosphate-dependent aminotransferase family.</text>
</comment>
<dbReference type="InterPro" id="IPR050596">
    <property type="entry name" value="AspAT/PAT-like"/>
</dbReference>
<keyword evidence="9" id="KW-1185">Reference proteome</keyword>
<proteinExistence type="inferred from homology"/>
<accession>A0A9Q7AN08</accession>
<dbReference type="InterPro" id="IPR015424">
    <property type="entry name" value="PyrdxlP-dep_Trfase"/>
</dbReference>
<feature type="domain" description="Aminotransferase class I/classII large" evidence="7">
    <location>
        <begin position="29"/>
        <end position="376"/>
    </location>
</feature>
<comment type="cofactor">
    <cofactor evidence="1 6">
        <name>pyridoxal 5'-phosphate</name>
        <dbReference type="ChEBI" id="CHEBI:597326"/>
    </cofactor>
</comment>
<keyword evidence="3 6" id="KW-0032">Aminotransferase</keyword>
<reference evidence="9" key="1">
    <citation type="submission" date="2021-04" db="EMBL/GenBank/DDBJ databases">
        <title>A novel Synergistetes isolate from a pyrite-forming mixed culture.</title>
        <authorList>
            <person name="Bunk B."/>
            <person name="Sproer C."/>
            <person name="Spring S."/>
            <person name="Pester M."/>
        </authorList>
    </citation>
    <scope>NUCLEOTIDE SEQUENCE [LARGE SCALE GENOMIC DNA]</scope>
    <source>
        <strain evidence="9">J.5.4.2-T.3.5.2</strain>
    </source>
</reference>
<evidence type="ECO:0000256" key="2">
    <source>
        <dbReference type="ARBA" id="ARBA00007441"/>
    </source>
</evidence>
<keyword evidence="5" id="KW-0663">Pyridoxal phosphate</keyword>
<dbReference type="SUPFAM" id="SSF53383">
    <property type="entry name" value="PLP-dependent transferases"/>
    <property type="match status" value="1"/>
</dbReference>
<protein>
    <recommendedName>
        <fullName evidence="6">Aminotransferase</fullName>
        <ecNumber evidence="6">2.6.1.-</ecNumber>
    </recommendedName>
</protein>
<dbReference type="Gene3D" id="3.90.1150.10">
    <property type="entry name" value="Aspartate Aminotransferase, domain 1"/>
    <property type="match status" value="1"/>
</dbReference>
<dbReference type="GO" id="GO:0008483">
    <property type="term" value="F:transaminase activity"/>
    <property type="evidence" value="ECO:0007669"/>
    <property type="project" value="UniProtKB-KW"/>
</dbReference>
<evidence type="ECO:0000256" key="6">
    <source>
        <dbReference type="RuleBase" id="RU000481"/>
    </source>
</evidence>
<sequence length="385" mass="41693">MRLSVRVDTNPHSGIRTMFALAAGYPDAANLGVGEPDYATPDFIVERAARALREGATKYTPNAGIPELRKALAVKLAAENGIAGTERNVLVATGACETLMLAIASVIDEGDEILVPDPCWPNYFGQIHFVGGVVRPVPTRPEEAFHLKAEAVERALTSRTRALLLNSPSNPTGAVLRREELEAIADVVRRRDLVVISDEPYEHLVYDGRDHVSLASLPDMADRVLTVNSFSKTYAMTGWRVGYVHGPEAIIAAMGRLQENFSSCVNAAAQVACLAALEGSQEVVETMRRGYLRRRDLLVEGLRALPGVRCHLPEGAFYAFPDISSFGRSSVEMARLLLEEAGVVTVPGDAFGAAGEGFLRLSFAASEETIEKALERMGRFLKSLV</sequence>
<evidence type="ECO:0000256" key="4">
    <source>
        <dbReference type="ARBA" id="ARBA00022679"/>
    </source>
</evidence>
<dbReference type="GO" id="GO:0006520">
    <property type="term" value="P:amino acid metabolic process"/>
    <property type="evidence" value="ECO:0007669"/>
    <property type="project" value="InterPro"/>
</dbReference>
<name>A0A9Q7AN08_9BACT</name>
<dbReference type="Proteomes" id="UP000671879">
    <property type="component" value="Chromosome"/>
</dbReference>
<evidence type="ECO:0000313" key="8">
    <source>
        <dbReference type="EMBL" id="QTX31877.1"/>
    </source>
</evidence>
<dbReference type="FunFam" id="3.40.640.10:FF:000033">
    <property type="entry name" value="Aspartate aminotransferase"/>
    <property type="match status" value="1"/>
</dbReference>
<evidence type="ECO:0000259" key="7">
    <source>
        <dbReference type="Pfam" id="PF00155"/>
    </source>
</evidence>
<dbReference type="Pfam" id="PF00155">
    <property type="entry name" value="Aminotran_1_2"/>
    <property type="match status" value="1"/>
</dbReference>
<dbReference type="PANTHER" id="PTHR46383">
    <property type="entry name" value="ASPARTATE AMINOTRANSFERASE"/>
    <property type="match status" value="1"/>
</dbReference>
<dbReference type="GO" id="GO:0030170">
    <property type="term" value="F:pyridoxal phosphate binding"/>
    <property type="evidence" value="ECO:0007669"/>
    <property type="project" value="InterPro"/>
</dbReference>
<dbReference type="CDD" id="cd00609">
    <property type="entry name" value="AAT_like"/>
    <property type="match status" value="1"/>
</dbReference>
<gene>
    <name evidence="8" type="ORF">KAR29_11165</name>
</gene>
<evidence type="ECO:0000313" key="9">
    <source>
        <dbReference type="Proteomes" id="UP000671879"/>
    </source>
</evidence>
<evidence type="ECO:0000256" key="3">
    <source>
        <dbReference type="ARBA" id="ARBA00022576"/>
    </source>
</evidence>
<dbReference type="InterPro" id="IPR004839">
    <property type="entry name" value="Aminotransferase_I/II_large"/>
</dbReference>
<keyword evidence="4 6" id="KW-0808">Transferase</keyword>
<organism evidence="8 9">
    <name type="scientific">Aminithiophilus ramosus</name>
    <dbReference type="NCBI Taxonomy" id="3029084"/>
    <lineage>
        <taxon>Bacteria</taxon>
        <taxon>Thermotogati</taxon>
        <taxon>Synergistota</taxon>
        <taxon>Synergistia</taxon>
        <taxon>Synergistales</taxon>
        <taxon>Aminithiophilaceae</taxon>
        <taxon>Aminithiophilus</taxon>
    </lineage>
</organism>
<dbReference type="InterPro" id="IPR015421">
    <property type="entry name" value="PyrdxlP-dep_Trfase_major"/>
</dbReference>
<dbReference type="EMBL" id="CP072943">
    <property type="protein sequence ID" value="QTX31877.1"/>
    <property type="molecule type" value="Genomic_DNA"/>
</dbReference>